<proteinExistence type="predicted"/>
<dbReference type="RefSeq" id="WP_230500674.1">
    <property type="nucleotide sequence ID" value="NZ_CAKJTJ010000006.1"/>
</dbReference>
<name>A0ABM8YLK2_9BACI</name>
<reference evidence="2 3" key="1">
    <citation type="submission" date="2021-10" db="EMBL/GenBank/DDBJ databases">
        <authorList>
            <person name="Criscuolo A."/>
        </authorList>
    </citation>
    <scope>NUCLEOTIDE SEQUENCE [LARGE SCALE GENOMIC DNA]</scope>
    <source>
        <strain evidence="3">CIP 111883</strain>
    </source>
</reference>
<evidence type="ECO:0008006" key="4">
    <source>
        <dbReference type="Google" id="ProtNLM"/>
    </source>
</evidence>
<sequence length="45" mass="4994">MKKEWSHPELEVLDVAMTLKGTKPPKPPVDGNDPDPPIEEPDLDS</sequence>
<dbReference type="EMBL" id="CAKJTJ010000006">
    <property type="protein sequence ID" value="CAG9620756.1"/>
    <property type="molecule type" value="Genomic_DNA"/>
</dbReference>
<dbReference type="Proteomes" id="UP000789833">
    <property type="component" value="Unassembled WGS sequence"/>
</dbReference>
<evidence type="ECO:0000313" key="3">
    <source>
        <dbReference type="Proteomes" id="UP000789833"/>
    </source>
</evidence>
<organism evidence="2 3">
    <name type="scientific">Sutcliffiella rhizosphaerae</name>
    <dbReference type="NCBI Taxonomy" id="2880967"/>
    <lineage>
        <taxon>Bacteria</taxon>
        <taxon>Bacillati</taxon>
        <taxon>Bacillota</taxon>
        <taxon>Bacilli</taxon>
        <taxon>Bacillales</taxon>
        <taxon>Bacillaceae</taxon>
        <taxon>Sutcliffiella</taxon>
    </lineage>
</organism>
<comment type="caution">
    <text evidence="2">The sequence shown here is derived from an EMBL/GenBank/DDBJ whole genome shotgun (WGS) entry which is preliminary data.</text>
</comment>
<dbReference type="NCBIfam" id="NF033524">
    <property type="entry name" value="lasso_PadeA_fam"/>
    <property type="match status" value="1"/>
</dbReference>
<dbReference type="InterPro" id="IPR049825">
    <property type="entry name" value="Lasso_PadeA-like"/>
</dbReference>
<feature type="compositionally biased region" description="Acidic residues" evidence="1">
    <location>
        <begin position="32"/>
        <end position="45"/>
    </location>
</feature>
<feature type="region of interest" description="Disordered" evidence="1">
    <location>
        <begin position="19"/>
        <end position="45"/>
    </location>
</feature>
<evidence type="ECO:0000256" key="1">
    <source>
        <dbReference type="SAM" id="MobiDB-lite"/>
    </source>
</evidence>
<evidence type="ECO:0000313" key="2">
    <source>
        <dbReference type="EMBL" id="CAG9620756.1"/>
    </source>
</evidence>
<gene>
    <name evidence="2" type="ORF">BACCIP111883_01526</name>
</gene>
<keyword evidence="3" id="KW-1185">Reference proteome</keyword>
<accession>A0ABM8YLK2</accession>
<protein>
    <recommendedName>
        <fullName evidence="4">Paeninodin family lasso peptide</fullName>
    </recommendedName>
</protein>